<evidence type="ECO:0000259" key="1">
    <source>
        <dbReference type="Pfam" id="PF13439"/>
    </source>
</evidence>
<dbReference type="AlphaFoldDB" id="A0A7W6AGX3"/>
<dbReference type="EMBL" id="JACIDN010000003">
    <property type="protein sequence ID" value="MBB3902126.1"/>
    <property type="molecule type" value="Genomic_DNA"/>
</dbReference>
<evidence type="ECO:0000313" key="3">
    <source>
        <dbReference type="EMBL" id="MBB3902126.1"/>
    </source>
</evidence>
<organism evidence="3 4">
    <name type="scientific">Methylobacterium brachythecii</name>
    <dbReference type="NCBI Taxonomy" id="1176177"/>
    <lineage>
        <taxon>Bacteria</taxon>
        <taxon>Pseudomonadati</taxon>
        <taxon>Pseudomonadota</taxon>
        <taxon>Alphaproteobacteria</taxon>
        <taxon>Hyphomicrobiales</taxon>
        <taxon>Methylobacteriaceae</taxon>
        <taxon>Methylobacterium</taxon>
    </lineage>
</organism>
<evidence type="ECO:0000313" key="2">
    <source>
        <dbReference type="EMBL" id="GLS44523.1"/>
    </source>
</evidence>
<dbReference type="GO" id="GO:0016758">
    <property type="term" value="F:hexosyltransferase activity"/>
    <property type="evidence" value="ECO:0007669"/>
    <property type="project" value="TreeGrafter"/>
</dbReference>
<dbReference type="RefSeq" id="WP_183503785.1">
    <property type="nucleotide sequence ID" value="NZ_BSPG01000012.1"/>
</dbReference>
<dbReference type="PANTHER" id="PTHR45947">
    <property type="entry name" value="SULFOQUINOVOSYL TRANSFERASE SQD2"/>
    <property type="match status" value="1"/>
</dbReference>
<dbReference type="Proteomes" id="UP001156881">
    <property type="component" value="Unassembled WGS sequence"/>
</dbReference>
<proteinExistence type="predicted"/>
<dbReference type="Pfam" id="PF13692">
    <property type="entry name" value="Glyco_trans_1_4"/>
    <property type="match status" value="1"/>
</dbReference>
<reference evidence="5" key="2">
    <citation type="journal article" date="2019" name="Int. J. Syst. Evol. Microbiol.">
        <title>The Global Catalogue of Microorganisms (GCM) 10K type strain sequencing project: providing services to taxonomists for standard genome sequencing and annotation.</title>
        <authorList>
            <consortium name="The Broad Institute Genomics Platform"/>
            <consortium name="The Broad Institute Genome Sequencing Center for Infectious Disease"/>
            <person name="Wu L."/>
            <person name="Ma J."/>
        </authorList>
    </citation>
    <scope>NUCLEOTIDE SEQUENCE [LARGE SCALE GENOMIC DNA]</scope>
    <source>
        <strain evidence="5">NBRC 107710</strain>
    </source>
</reference>
<protein>
    <submittedName>
        <fullName evidence="2">Glycosyl transferase</fullName>
    </submittedName>
    <submittedName>
        <fullName evidence="3">Glycosyltransferase involved in cell wall biosynthesis</fullName>
    </submittedName>
</protein>
<name>A0A7W6AGX3_9HYPH</name>
<reference evidence="3 4" key="3">
    <citation type="submission" date="2020-08" db="EMBL/GenBank/DDBJ databases">
        <title>Genomic Encyclopedia of Type Strains, Phase IV (KMG-IV): sequencing the most valuable type-strain genomes for metagenomic binning, comparative biology and taxonomic classification.</title>
        <authorList>
            <person name="Goeker M."/>
        </authorList>
    </citation>
    <scope>NUCLEOTIDE SEQUENCE [LARGE SCALE GENOMIC DNA]</scope>
    <source>
        <strain evidence="3 4">DSM 24105</strain>
    </source>
</reference>
<dbReference type="InterPro" id="IPR050194">
    <property type="entry name" value="Glycosyltransferase_grp1"/>
</dbReference>
<keyword evidence="3" id="KW-0808">Transferase</keyword>
<sequence>MSARRTRKVAVYVHGLRAGGAERTAAVLASGFRAAGLDATLLVDDPEGENRGFVDPAIRFVALPGGHAASILKLSRWLARERPDVALAIDASADAKLVAASLLARAPTRIVLSYHGYEGIVRGRIGRAAYRLAPLLARASEKTVCVSDGLARHLVADWRLPASRVASIPNPIPVEHSLPAADSADLANRPSAILAVGRLVPEKNYAGLIEALAHCPPETRLTILGEGPERPRLEALAAGFDGRVALPGYTEPWAAYASARVFALTSTSESFGNVVVEALASGLPVVATTCGGPEEILAQGRYGRLVPVGDPGALASALVAALADPGDPAPRVARAATYATARVVESYLALFDSLQGDR</sequence>
<dbReference type="SUPFAM" id="SSF53756">
    <property type="entry name" value="UDP-Glycosyltransferase/glycogen phosphorylase"/>
    <property type="match status" value="1"/>
</dbReference>
<dbReference type="EMBL" id="BSPG01000012">
    <property type="protein sequence ID" value="GLS44523.1"/>
    <property type="molecule type" value="Genomic_DNA"/>
</dbReference>
<reference evidence="2" key="4">
    <citation type="submission" date="2023-01" db="EMBL/GenBank/DDBJ databases">
        <title>Draft genome sequence of Methylobacterium brachythecii strain NBRC 107710.</title>
        <authorList>
            <person name="Sun Q."/>
            <person name="Mori K."/>
        </authorList>
    </citation>
    <scope>NUCLEOTIDE SEQUENCE</scope>
    <source>
        <strain evidence="2">NBRC 107710</strain>
    </source>
</reference>
<reference evidence="2" key="1">
    <citation type="journal article" date="2014" name="Int. J. Syst. Evol. Microbiol.">
        <title>Complete genome of a new Firmicutes species belonging to the dominant human colonic microbiota ('Ruminococcus bicirculans') reveals two chromosomes and a selective capacity to utilize plant glucans.</title>
        <authorList>
            <consortium name="NISC Comparative Sequencing Program"/>
            <person name="Wegmann U."/>
            <person name="Louis P."/>
            <person name="Goesmann A."/>
            <person name="Henrissat B."/>
            <person name="Duncan S.H."/>
            <person name="Flint H.J."/>
        </authorList>
    </citation>
    <scope>NUCLEOTIDE SEQUENCE</scope>
    <source>
        <strain evidence="2">NBRC 107710</strain>
    </source>
</reference>
<keyword evidence="5" id="KW-1185">Reference proteome</keyword>
<dbReference type="Gene3D" id="3.40.50.2000">
    <property type="entry name" value="Glycogen Phosphorylase B"/>
    <property type="match status" value="2"/>
</dbReference>
<dbReference type="InterPro" id="IPR028098">
    <property type="entry name" value="Glyco_trans_4-like_N"/>
</dbReference>
<dbReference type="PANTHER" id="PTHR45947:SF3">
    <property type="entry name" value="SULFOQUINOVOSYL TRANSFERASE SQD2"/>
    <property type="match status" value="1"/>
</dbReference>
<dbReference type="Proteomes" id="UP000517759">
    <property type="component" value="Unassembled WGS sequence"/>
</dbReference>
<gene>
    <name evidence="2" type="ORF">GCM10007884_25110</name>
    <name evidence="3" type="ORF">GGR33_001621</name>
</gene>
<comment type="caution">
    <text evidence="3">The sequence shown here is derived from an EMBL/GenBank/DDBJ whole genome shotgun (WGS) entry which is preliminary data.</text>
</comment>
<dbReference type="Pfam" id="PF13439">
    <property type="entry name" value="Glyco_transf_4"/>
    <property type="match status" value="1"/>
</dbReference>
<feature type="domain" description="Glycosyltransferase subfamily 4-like N-terminal" evidence="1">
    <location>
        <begin position="19"/>
        <end position="175"/>
    </location>
</feature>
<dbReference type="CDD" id="cd03811">
    <property type="entry name" value="GT4_GT28_WabH-like"/>
    <property type="match status" value="1"/>
</dbReference>
<evidence type="ECO:0000313" key="4">
    <source>
        <dbReference type="Proteomes" id="UP000517759"/>
    </source>
</evidence>
<evidence type="ECO:0000313" key="5">
    <source>
        <dbReference type="Proteomes" id="UP001156881"/>
    </source>
</evidence>
<accession>A0A7W6AGX3</accession>